<gene>
    <name evidence="1" type="ORF">WG929_04535</name>
</gene>
<comment type="caution">
    <text evidence="1">The sequence shown here is derived from an EMBL/GenBank/DDBJ whole genome shotgun (WGS) entry which is preliminary data.</text>
</comment>
<dbReference type="InterPro" id="IPR029044">
    <property type="entry name" value="Nucleotide-diphossugar_trans"/>
</dbReference>
<sequence>MKHQFVCVRWGSKYPAAYVNRLRNMIARQMQADFVLYCLTDDGRDLHPDIQVLPIRENNLSGWWHKLSLFQNDFYGLSGDLLYTDLDVVIVDQLDGFFRYKPGEFLISKDLLTGAFNSSVFRFRVGSQTQIWDSFAEQAEQVMHDYKGDQDWITQQVVNPQLWPDSWVVSFKKQCNSRIERSYGRLGLVLRRFGLMKVKGEAVIPDGARIVQFHGKPDPEDVMDGPYDIYRHAPWIKQYWK</sequence>
<dbReference type="EMBL" id="JBBKTX010000004">
    <property type="protein sequence ID" value="MFK4751674.1"/>
    <property type="molecule type" value="Genomic_DNA"/>
</dbReference>
<organism evidence="1 2">
    <name type="scientific">Oceanobacter antarcticus</name>
    <dbReference type="NCBI Taxonomy" id="3133425"/>
    <lineage>
        <taxon>Bacteria</taxon>
        <taxon>Pseudomonadati</taxon>
        <taxon>Pseudomonadota</taxon>
        <taxon>Gammaproteobacteria</taxon>
        <taxon>Oceanospirillales</taxon>
        <taxon>Oceanospirillaceae</taxon>
        <taxon>Oceanobacter</taxon>
    </lineage>
</organism>
<dbReference type="RefSeq" id="WP_416205074.1">
    <property type="nucleotide sequence ID" value="NZ_JBBKTX010000004.1"/>
</dbReference>
<protein>
    <recommendedName>
        <fullName evidence="3">Glycosyltransferase</fullName>
    </recommendedName>
</protein>
<proteinExistence type="predicted"/>
<reference evidence="1 2" key="1">
    <citation type="submission" date="2024-03" db="EMBL/GenBank/DDBJ databases">
        <title>High-quality draft genome sequence of Oceanobacter sp. wDCs-4.</title>
        <authorList>
            <person name="Dong C."/>
        </authorList>
    </citation>
    <scope>NUCLEOTIDE SEQUENCE [LARGE SCALE GENOMIC DNA]</scope>
    <source>
        <strain evidence="2">wDCs-4</strain>
    </source>
</reference>
<dbReference type="SUPFAM" id="SSF53448">
    <property type="entry name" value="Nucleotide-diphospho-sugar transferases"/>
    <property type="match status" value="1"/>
</dbReference>
<evidence type="ECO:0008006" key="3">
    <source>
        <dbReference type="Google" id="ProtNLM"/>
    </source>
</evidence>
<name>A0ABW8NFF3_9GAMM</name>
<evidence type="ECO:0000313" key="1">
    <source>
        <dbReference type="EMBL" id="MFK4751674.1"/>
    </source>
</evidence>
<accession>A0ABW8NFF3</accession>
<dbReference type="Proteomes" id="UP001620597">
    <property type="component" value="Unassembled WGS sequence"/>
</dbReference>
<keyword evidence="2" id="KW-1185">Reference proteome</keyword>
<evidence type="ECO:0000313" key="2">
    <source>
        <dbReference type="Proteomes" id="UP001620597"/>
    </source>
</evidence>